<dbReference type="InterPro" id="IPR004605">
    <property type="entry name" value="DNA_helicase_Holl-junc_RuvB"/>
</dbReference>
<dbReference type="Gene3D" id="1.10.10.10">
    <property type="entry name" value="Winged helix-like DNA-binding domain superfamily/Winged helix DNA-binding domain"/>
    <property type="match status" value="1"/>
</dbReference>
<organism evidence="2 3">
    <name type="scientific">Klebsiella pneumoniae</name>
    <dbReference type="NCBI Taxonomy" id="573"/>
    <lineage>
        <taxon>Bacteria</taxon>
        <taxon>Pseudomonadati</taxon>
        <taxon>Pseudomonadota</taxon>
        <taxon>Gammaproteobacteria</taxon>
        <taxon>Enterobacterales</taxon>
        <taxon>Enterobacteriaceae</taxon>
        <taxon>Klebsiella/Raoultella group</taxon>
        <taxon>Klebsiella</taxon>
        <taxon>Klebsiella pneumoniae complex</taxon>
    </lineage>
</organism>
<protein>
    <submittedName>
        <fullName evidence="2">Holliday junction DNA helicase RuvB</fullName>
        <ecNumber evidence="2">3.6.4.12</ecNumber>
    </submittedName>
</protein>
<dbReference type="EMBL" id="UAWN01000018">
    <property type="protein sequence ID" value="SQC42542.1"/>
    <property type="molecule type" value="Genomic_DNA"/>
</dbReference>
<dbReference type="EC" id="3.6.4.12" evidence="2"/>
<dbReference type="Pfam" id="PF05491">
    <property type="entry name" value="WHD_RuvB"/>
    <property type="match status" value="1"/>
</dbReference>
<dbReference type="GO" id="GO:0006281">
    <property type="term" value="P:DNA repair"/>
    <property type="evidence" value="ECO:0007669"/>
    <property type="project" value="InterPro"/>
</dbReference>
<dbReference type="SUPFAM" id="SSF46785">
    <property type="entry name" value="Winged helix' DNA-binding domain"/>
    <property type="match status" value="1"/>
</dbReference>
<dbReference type="GO" id="GO:0006310">
    <property type="term" value="P:DNA recombination"/>
    <property type="evidence" value="ECO:0007669"/>
    <property type="project" value="InterPro"/>
</dbReference>
<reference evidence="2 3" key="1">
    <citation type="submission" date="2018-06" db="EMBL/GenBank/DDBJ databases">
        <authorList>
            <consortium name="Pathogen Informatics"/>
            <person name="Doyle S."/>
        </authorList>
    </citation>
    <scope>NUCLEOTIDE SEQUENCE [LARGE SCALE GENOMIC DNA]</scope>
    <source>
        <strain evidence="2 3">NCTC9128</strain>
    </source>
</reference>
<name>A0A2X3EF51_KLEPN</name>
<evidence type="ECO:0000259" key="1">
    <source>
        <dbReference type="Pfam" id="PF05491"/>
    </source>
</evidence>
<dbReference type="InterPro" id="IPR036388">
    <property type="entry name" value="WH-like_DNA-bd_sf"/>
</dbReference>
<dbReference type="PANTHER" id="PTHR42848:SF1">
    <property type="entry name" value="HOLLIDAY JUNCTION BRANCH MIGRATION COMPLEX SUBUNIT RUVB"/>
    <property type="match status" value="1"/>
</dbReference>
<evidence type="ECO:0000313" key="2">
    <source>
        <dbReference type="EMBL" id="SQC42542.1"/>
    </source>
</evidence>
<dbReference type="InterPro" id="IPR036390">
    <property type="entry name" value="WH_DNA-bd_sf"/>
</dbReference>
<keyword evidence="2" id="KW-0347">Helicase</keyword>
<dbReference type="InterPro" id="IPR008823">
    <property type="entry name" value="RuvB_wg_C"/>
</dbReference>
<sequence length="52" mass="5819">MLNVDAEGFDYMDRKLLLAVIDKFFGGPVGLDNLAAAIGEEREPLKMYWSPT</sequence>
<dbReference type="GO" id="GO:0003677">
    <property type="term" value="F:DNA binding"/>
    <property type="evidence" value="ECO:0007669"/>
    <property type="project" value="InterPro"/>
</dbReference>
<accession>A0A2X3EF51</accession>
<keyword evidence="2" id="KW-0547">Nucleotide-binding</keyword>
<dbReference type="GO" id="GO:0016787">
    <property type="term" value="F:hydrolase activity"/>
    <property type="evidence" value="ECO:0007669"/>
    <property type="project" value="UniProtKB-KW"/>
</dbReference>
<dbReference type="AlphaFoldDB" id="A0A2X3EF51"/>
<dbReference type="GO" id="GO:0009378">
    <property type="term" value="F:four-way junction helicase activity"/>
    <property type="evidence" value="ECO:0007669"/>
    <property type="project" value="InterPro"/>
</dbReference>
<gene>
    <name evidence="2" type="primary">ruvB_1</name>
    <name evidence="2" type="ORF">NCTC9128_07976</name>
</gene>
<evidence type="ECO:0000313" key="3">
    <source>
        <dbReference type="Proteomes" id="UP000251088"/>
    </source>
</evidence>
<dbReference type="PANTHER" id="PTHR42848">
    <property type="match status" value="1"/>
</dbReference>
<proteinExistence type="predicted"/>
<dbReference type="GO" id="GO:0005524">
    <property type="term" value="F:ATP binding"/>
    <property type="evidence" value="ECO:0007669"/>
    <property type="project" value="InterPro"/>
</dbReference>
<keyword evidence="2" id="KW-0378">Hydrolase</keyword>
<dbReference type="Proteomes" id="UP000251088">
    <property type="component" value="Unassembled WGS sequence"/>
</dbReference>
<feature type="domain" description="RuvB winged helix C-terminal" evidence="1">
    <location>
        <begin position="7"/>
        <end position="46"/>
    </location>
</feature>
<keyword evidence="2" id="KW-0067">ATP-binding</keyword>